<organism evidence="1 2">
    <name type="scientific">Miniphocaeibacter halophilus</name>
    <dbReference type="NCBI Taxonomy" id="2931922"/>
    <lineage>
        <taxon>Bacteria</taxon>
        <taxon>Bacillati</taxon>
        <taxon>Bacillota</taxon>
        <taxon>Tissierellia</taxon>
        <taxon>Tissierellales</taxon>
        <taxon>Peptoniphilaceae</taxon>
        <taxon>Miniphocaeibacter</taxon>
    </lineage>
</organism>
<evidence type="ECO:0000313" key="1">
    <source>
        <dbReference type="EMBL" id="QQK09091.1"/>
    </source>
</evidence>
<proteinExistence type="predicted"/>
<evidence type="ECO:0000313" key="2">
    <source>
        <dbReference type="Proteomes" id="UP000595814"/>
    </source>
</evidence>
<gene>
    <name evidence="1" type="ORF">JFY71_06255</name>
</gene>
<reference evidence="1 2" key="1">
    <citation type="journal article" date="2022" name="Int. J. Syst. Evol. Microbiol.">
        <title>Miniphocaeibacter halophilus sp. nov., an ammonium-tolerant acetate-producing bacterium isolated from a biogas system.</title>
        <authorList>
            <person name="Schnurer A."/>
            <person name="Singh A."/>
            <person name="Bi S."/>
            <person name="Qiao W."/>
            <person name="Westerholm M."/>
        </authorList>
    </citation>
    <scope>NUCLEOTIDE SEQUENCE [LARGE SCALE GENOMIC DNA]</scope>
    <source>
        <strain evidence="1 2">AMB_01</strain>
    </source>
</reference>
<accession>A0AC61N286</accession>
<sequence>MCKNSQQPIKAGYHSAISSPRVVLEYSMKDAGLKVTEDPGDVDADVLLVDLKGVQNLVPSLSSGQVEIWAGPAPHPQNAENTNVGKIIATLNDLPEGKWENFPCCVFAVRNEMLEQYPEVFDALLTVTNYTCDYANNNQEKSGELLADTIGVEKDILPKSLIKYSTEPTERFLAGMNIYYDAMKDMGKFEGRLKDNTFEEAEKDIFKLDPINKVRSN</sequence>
<name>A0AC61N286_9FIRM</name>
<protein>
    <submittedName>
        <fullName evidence="1">ABC transporter substrate-binding protein</fullName>
    </submittedName>
</protein>
<dbReference type="Proteomes" id="UP000595814">
    <property type="component" value="Chromosome"/>
</dbReference>
<keyword evidence="2" id="KW-1185">Reference proteome</keyword>
<dbReference type="EMBL" id="CP066744">
    <property type="protein sequence ID" value="QQK09091.1"/>
    <property type="molecule type" value="Genomic_DNA"/>
</dbReference>